<dbReference type="PROSITE" id="PS00061">
    <property type="entry name" value="ADH_SHORT"/>
    <property type="match status" value="1"/>
</dbReference>
<dbReference type="InterPro" id="IPR020904">
    <property type="entry name" value="Sc_DH/Rdtase_CS"/>
</dbReference>
<dbReference type="AlphaFoldDB" id="A0A8J4EFT2"/>
<dbReference type="InterPro" id="IPR002347">
    <property type="entry name" value="SDR_fam"/>
</dbReference>
<feature type="domain" description="Ketoreductase" evidence="4">
    <location>
        <begin position="18"/>
        <end position="201"/>
    </location>
</feature>
<evidence type="ECO:0000313" key="6">
    <source>
        <dbReference type="Proteomes" id="UP000635606"/>
    </source>
</evidence>
<proteinExistence type="inferred from homology"/>
<evidence type="ECO:0000256" key="2">
    <source>
        <dbReference type="ARBA" id="ARBA00023002"/>
    </source>
</evidence>
<dbReference type="PANTHER" id="PTHR45024">
    <property type="entry name" value="DEHYDROGENASES, SHORT CHAIN"/>
    <property type="match status" value="1"/>
</dbReference>
<dbReference type="Proteomes" id="UP000635606">
    <property type="component" value="Unassembled WGS sequence"/>
</dbReference>
<evidence type="ECO:0000256" key="3">
    <source>
        <dbReference type="RuleBase" id="RU000363"/>
    </source>
</evidence>
<dbReference type="PRINTS" id="PR00080">
    <property type="entry name" value="SDRFAMILY"/>
</dbReference>
<dbReference type="EMBL" id="BOPH01000108">
    <property type="protein sequence ID" value="GIJ72973.1"/>
    <property type="molecule type" value="Genomic_DNA"/>
</dbReference>
<protein>
    <submittedName>
        <fullName evidence="5">Dehydrogenase</fullName>
    </submittedName>
</protein>
<keyword evidence="6" id="KW-1185">Reference proteome</keyword>
<accession>A0A8J4EFT2</accession>
<keyword evidence="2" id="KW-0560">Oxidoreductase</keyword>
<evidence type="ECO:0000259" key="4">
    <source>
        <dbReference type="SMART" id="SM00822"/>
    </source>
</evidence>
<evidence type="ECO:0000256" key="1">
    <source>
        <dbReference type="ARBA" id="ARBA00006484"/>
    </source>
</evidence>
<comment type="similarity">
    <text evidence="1 3">Belongs to the short-chain dehydrogenases/reductases (SDR) family.</text>
</comment>
<dbReference type="PRINTS" id="PR00081">
    <property type="entry name" value="GDHRDH"/>
</dbReference>
<dbReference type="FunFam" id="3.40.50.720:FF:000173">
    <property type="entry name" value="3-oxoacyl-[acyl-carrier protein] reductase"/>
    <property type="match status" value="1"/>
</dbReference>
<dbReference type="SMART" id="SM00822">
    <property type="entry name" value="PKS_KR"/>
    <property type="match status" value="1"/>
</dbReference>
<evidence type="ECO:0000313" key="5">
    <source>
        <dbReference type="EMBL" id="GIJ72973.1"/>
    </source>
</evidence>
<name>A0A8J4EFT2_9ACTN</name>
<dbReference type="PANTHER" id="PTHR45024:SF2">
    <property type="entry name" value="SCP2 DOMAIN-CONTAINING PROTEIN"/>
    <property type="match status" value="1"/>
</dbReference>
<reference evidence="5" key="1">
    <citation type="submission" date="2021-01" db="EMBL/GenBank/DDBJ databases">
        <title>Whole genome shotgun sequence of Virgisporangium ochraceum NBRC 16418.</title>
        <authorList>
            <person name="Komaki H."/>
            <person name="Tamura T."/>
        </authorList>
    </citation>
    <scope>NUCLEOTIDE SEQUENCE</scope>
    <source>
        <strain evidence="5">NBRC 16418</strain>
    </source>
</reference>
<gene>
    <name evidence="5" type="ORF">Voc01_078900</name>
</gene>
<dbReference type="GO" id="GO:0016491">
    <property type="term" value="F:oxidoreductase activity"/>
    <property type="evidence" value="ECO:0007669"/>
    <property type="project" value="UniProtKB-KW"/>
</dbReference>
<dbReference type="InterPro" id="IPR051687">
    <property type="entry name" value="Peroxisomal_Beta-Oxidation"/>
</dbReference>
<dbReference type="InterPro" id="IPR057326">
    <property type="entry name" value="KR_dom"/>
</dbReference>
<comment type="caution">
    <text evidence="5">The sequence shown here is derived from an EMBL/GenBank/DDBJ whole genome shotgun (WGS) entry which is preliminary data.</text>
</comment>
<dbReference type="InterPro" id="IPR036291">
    <property type="entry name" value="NAD(P)-bd_dom_sf"/>
</dbReference>
<dbReference type="Pfam" id="PF00106">
    <property type="entry name" value="adh_short"/>
    <property type="match status" value="1"/>
</dbReference>
<organism evidence="5 6">
    <name type="scientific">Virgisporangium ochraceum</name>
    <dbReference type="NCBI Taxonomy" id="65505"/>
    <lineage>
        <taxon>Bacteria</taxon>
        <taxon>Bacillati</taxon>
        <taxon>Actinomycetota</taxon>
        <taxon>Actinomycetes</taxon>
        <taxon>Micromonosporales</taxon>
        <taxon>Micromonosporaceae</taxon>
        <taxon>Virgisporangium</taxon>
    </lineage>
</organism>
<dbReference type="SUPFAM" id="SSF51735">
    <property type="entry name" value="NAD(P)-binding Rossmann-fold domains"/>
    <property type="match status" value="1"/>
</dbReference>
<sequence>MTVVIESPSFADMDLSGRVAVVTGAGRGLGLAYATALGAAGASVVVNDADGAAAGAAVDAIVAAGGTAVAEAGAVGPSDVAERIVGRAVSTFGRLDALVTNAGILRDRMLWKMSDEEFDAVVDVHLRGTFTCVRAAVGQMRAQGGGGRVVVVGSPAGQRGNVGQTNYSAAKAAIVGMVRTWAMELGRASITVNAVVPVAATAMTATIPAFAPHVEAFERDGTPMPAWLRAGAGFGTPDDAAGLVVYLASAASADVTGQAIGVGGDKLSLWSHPTEVAAVYRDGGWSADDIATAWPTSLGTATQTVGVPVPADPGA</sequence>
<dbReference type="Gene3D" id="3.40.50.720">
    <property type="entry name" value="NAD(P)-binding Rossmann-like Domain"/>
    <property type="match status" value="1"/>
</dbReference>